<dbReference type="EMBL" id="JAANER010000006">
    <property type="protein sequence ID" value="KAG9188367.1"/>
    <property type="molecule type" value="Genomic_DNA"/>
</dbReference>
<accession>A0AAD4I7A3</accession>
<evidence type="ECO:0000313" key="2">
    <source>
        <dbReference type="EMBL" id="KAG9188367.1"/>
    </source>
</evidence>
<feature type="compositionally biased region" description="Low complexity" evidence="1">
    <location>
        <begin position="79"/>
        <end position="92"/>
    </location>
</feature>
<dbReference type="AlphaFoldDB" id="A0AAD4I7A3"/>
<organism evidence="2 3">
    <name type="scientific">Alternaria panax</name>
    <dbReference type="NCBI Taxonomy" id="48097"/>
    <lineage>
        <taxon>Eukaryota</taxon>
        <taxon>Fungi</taxon>
        <taxon>Dikarya</taxon>
        <taxon>Ascomycota</taxon>
        <taxon>Pezizomycotina</taxon>
        <taxon>Dothideomycetes</taxon>
        <taxon>Pleosporomycetidae</taxon>
        <taxon>Pleosporales</taxon>
        <taxon>Pleosporineae</taxon>
        <taxon>Pleosporaceae</taxon>
        <taxon>Alternaria</taxon>
        <taxon>Alternaria sect. Panax</taxon>
    </lineage>
</organism>
<keyword evidence="3" id="KW-1185">Reference proteome</keyword>
<gene>
    <name evidence="2" type="ORF">G6011_02290</name>
</gene>
<feature type="compositionally biased region" description="Basic and acidic residues" evidence="1">
    <location>
        <begin position="58"/>
        <end position="73"/>
    </location>
</feature>
<comment type="caution">
    <text evidence="2">The sequence shown here is derived from an EMBL/GenBank/DDBJ whole genome shotgun (WGS) entry which is preliminary data.</text>
</comment>
<sequence>MCVDRAVNELQAAQGTTSTGRVVNKICARLANDRATTRTEQLIWLAKHALETSAAPKRNTDRSDDSMSRERQEQSGNEQKAAASDASAKQSQEGVSVWPHMW</sequence>
<feature type="region of interest" description="Disordered" evidence="1">
    <location>
        <begin position="49"/>
        <end position="102"/>
    </location>
</feature>
<name>A0AAD4I7A3_9PLEO</name>
<proteinExistence type="predicted"/>
<dbReference type="Proteomes" id="UP001199106">
    <property type="component" value="Unassembled WGS sequence"/>
</dbReference>
<evidence type="ECO:0000256" key="1">
    <source>
        <dbReference type="SAM" id="MobiDB-lite"/>
    </source>
</evidence>
<protein>
    <submittedName>
        <fullName evidence="2">Uncharacterized protein</fullName>
    </submittedName>
</protein>
<reference evidence="2" key="1">
    <citation type="submission" date="2021-07" db="EMBL/GenBank/DDBJ databases">
        <title>Genome Resource of American Ginseng Black Spot Pathogen Alternaria panax.</title>
        <authorList>
            <person name="Qiu C."/>
            <person name="Wang W."/>
            <person name="Liu Z."/>
        </authorList>
    </citation>
    <scope>NUCLEOTIDE SEQUENCE</scope>
    <source>
        <strain evidence="2">BNCC115425</strain>
    </source>
</reference>
<evidence type="ECO:0000313" key="3">
    <source>
        <dbReference type="Proteomes" id="UP001199106"/>
    </source>
</evidence>